<name>A0ACC1QKX6_9HYPO</name>
<gene>
    <name evidence="1" type="ORF">NLG97_g7751</name>
</gene>
<proteinExistence type="predicted"/>
<keyword evidence="2" id="KW-1185">Reference proteome</keyword>
<accession>A0ACC1QKX6</accession>
<evidence type="ECO:0000313" key="1">
    <source>
        <dbReference type="EMBL" id="KAJ3481732.1"/>
    </source>
</evidence>
<evidence type="ECO:0000313" key="2">
    <source>
        <dbReference type="Proteomes" id="UP001148737"/>
    </source>
</evidence>
<dbReference type="Proteomes" id="UP001148737">
    <property type="component" value="Unassembled WGS sequence"/>
</dbReference>
<comment type="caution">
    <text evidence="1">The sequence shown here is derived from an EMBL/GenBank/DDBJ whole genome shotgun (WGS) entry which is preliminary data.</text>
</comment>
<protein>
    <submittedName>
        <fullName evidence="1">Uncharacterized protein</fullName>
    </submittedName>
</protein>
<organism evidence="1 2">
    <name type="scientific">Lecanicillium saksenae</name>
    <dbReference type="NCBI Taxonomy" id="468837"/>
    <lineage>
        <taxon>Eukaryota</taxon>
        <taxon>Fungi</taxon>
        <taxon>Dikarya</taxon>
        <taxon>Ascomycota</taxon>
        <taxon>Pezizomycotina</taxon>
        <taxon>Sordariomycetes</taxon>
        <taxon>Hypocreomycetidae</taxon>
        <taxon>Hypocreales</taxon>
        <taxon>Cordycipitaceae</taxon>
        <taxon>Lecanicillium</taxon>
    </lineage>
</organism>
<reference evidence="1" key="1">
    <citation type="submission" date="2022-07" db="EMBL/GenBank/DDBJ databases">
        <title>Genome Sequence of Lecanicillium saksenae.</title>
        <authorList>
            <person name="Buettner E."/>
        </authorList>
    </citation>
    <scope>NUCLEOTIDE SEQUENCE</scope>
    <source>
        <strain evidence="1">VT-O1</strain>
    </source>
</reference>
<dbReference type="EMBL" id="JANAKD010001234">
    <property type="protein sequence ID" value="KAJ3481732.1"/>
    <property type="molecule type" value="Genomic_DNA"/>
</dbReference>
<sequence length="1463" mass="161898">MVRRPSTPLPVSRHHNYTVAWICALHIELAAAQAMLDEIHQSLSASLSDDNTYVLGNIGKHNIVIAGLPSEQYGTNNAAIVVTSLRRTFPMIRVGLMVGIGGGVPSMADIRLGDVVVGSRVIQHDLGRTIADGQLQRTAVARFPHQSLGTAVSVLRSIHELQKPNRVSSILREKLSEHSEYNRPDADDLLFHAAYDHVSSETDCDTCDPSMQVPRRRRPSDNIVVHYGAIASGNQVMRNGIARDIVAQQLNVICFEMEAAGFMDILPCLPIRGICDYSDSHKNKKWQRYAAATAAAYARELLEILPVANSDASIVISGGFVSPHDHRRRVLESLRFPGAGYRKLDIHMAQAETCKWFLDHHDYQAWLDPRCVPEHHNFLWIRGKPGAGKSTLMKFLYLRTKAMDSDDRALTISFFFNARGEYLAKSITGMYRSLLLQLLEGFADLQAVLDDPELTPRDQSGCPGLNVLKSLFRAAVSGLERRCLTCFIDALDECDEQEVMDMVQYFEELAEYLTPRSISLRICLSSRHYPYIDIRCGIRVTLENEPGHTRDLAKYIGGRLRITNPALREDLQTALLVKAAGVFLWVVLVVDILNKEHQRGRPGLRKRLAELPSTLSDLFRDILTRDNESRPELLLCILWILLGKQPLQPREFCHAVLSGPSSDDLADLETLETPWPDTDTADKYVVSCSKGLAEITKQEFSTVQFIHESVRDFLIKDGGLYVLWPDLGFDWESPGHEKLKQCCMSYLKHYQANSSNQLDRAVEHSVRYAFLNYASQNILYHANAAAIATPQCGFLSDFVVPNWSNVIKITNSLLATSYDDSVGLFYLLAENGFSELIRARVRDDADVHVFGGLHEYPLFVALVNGHANAIAALLNQPENSGNWSHSTEDLRLSKHADEFTGRTPLSWAAQHGKTRLVSLLLQTQLNVNEVDRAGRSAISRAAGKNHKEVIELLVQNGADVDSHDQDGTTPLLWASELGHGDVVRLLVEKDAAIDACDKNGATPLLQALKGHRAVAMYLIERGAGVNLADTDGRMPLLRAIKKGYQEVVELLLDMGADVDASDKDGVSPLSWASQWGFKRWAKLLLERGADANVCDNEGRTPLSWASEKGYREVVQLLLHNRADVKICDKNGRSPLSWATSGNAVQPSSYSSGKSHQEVVRLLITNGADIDANSSDGRSLFSWASHYGYTAFIEPLIEGHMDINIRDENGRTPLSLASEMGHKELVEVLIKRGALVNSYDNNRRTPISWACNSGVEELVRVLIKEGAEVNACDNDGRAPVSWASEKGSSEVVRTLITHGAAFKIRDNSGRTPLSRASESCRNDIVQTLVGKGADIDTRDNNGRTPLWWASEKDRVGNVETLITHGARLNASDNNGRTALSRAAESGHEDVVLTLIENGADLNSCDNNGRTALSWAAEKGHIEVVDALLESRAHSCLRDNNGLTPLSWARIQGHELVAEVLERGV</sequence>